<protein>
    <submittedName>
        <fullName evidence="2">Uncharacterized protein</fullName>
    </submittedName>
</protein>
<dbReference type="AlphaFoldDB" id="A0A9P6MFC3"/>
<keyword evidence="3" id="KW-1185">Reference proteome</keyword>
<comment type="caution">
    <text evidence="2">The sequence shown here is derived from an EMBL/GenBank/DDBJ whole genome shotgun (WGS) entry which is preliminary data.</text>
</comment>
<evidence type="ECO:0000256" key="1">
    <source>
        <dbReference type="SAM" id="MobiDB-lite"/>
    </source>
</evidence>
<dbReference type="Proteomes" id="UP000703661">
    <property type="component" value="Unassembled WGS sequence"/>
</dbReference>
<accession>A0A9P6MFC3</accession>
<reference evidence="2" key="1">
    <citation type="journal article" date="2020" name="Fungal Divers.">
        <title>Resolving the Mortierellaceae phylogeny through synthesis of multi-gene phylogenetics and phylogenomics.</title>
        <authorList>
            <person name="Vandepol N."/>
            <person name="Liber J."/>
            <person name="Desiro A."/>
            <person name="Na H."/>
            <person name="Kennedy M."/>
            <person name="Barry K."/>
            <person name="Grigoriev I.V."/>
            <person name="Miller A.N."/>
            <person name="O'Donnell K."/>
            <person name="Stajich J.E."/>
            <person name="Bonito G."/>
        </authorList>
    </citation>
    <scope>NUCLEOTIDE SEQUENCE</scope>
    <source>
        <strain evidence="2">NRRL 2769</strain>
    </source>
</reference>
<dbReference type="EMBL" id="JAAAID010003575">
    <property type="protein sequence ID" value="KAF9997049.1"/>
    <property type="molecule type" value="Genomic_DNA"/>
</dbReference>
<gene>
    <name evidence="2" type="ORF">BGZ80_007094</name>
</gene>
<name>A0A9P6MFC3_9FUNG</name>
<feature type="region of interest" description="Disordered" evidence="1">
    <location>
        <begin position="72"/>
        <end position="94"/>
    </location>
</feature>
<evidence type="ECO:0000313" key="3">
    <source>
        <dbReference type="Proteomes" id="UP000703661"/>
    </source>
</evidence>
<proteinExistence type="predicted"/>
<evidence type="ECO:0000313" key="2">
    <source>
        <dbReference type="EMBL" id="KAF9997049.1"/>
    </source>
</evidence>
<organism evidence="2 3">
    <name type="scientific">Entomortierella chlamydospora</name>
    <dbReference type="NCBI Taxonomy" id="101097"/>
    <lineage>
        <taxon>Eukaryota</taxon>
        <taxon>Fungi</taxon>
        <taxon>Fungi incertae sedis</taxon>
        <taxon>Mucoromycota</taxon>
        <taxon>Mortierellomycotina</taxon>
        <taxon>Mortierellomycetes</taxon>
        <taxon>Mortierellales</taxon>
        <taxon>Mortierellaceae</taxon>
        <taxon>Entomortierella</taxon>
    </lineage>
</organism>
<sequence length="324" mass="37120">MRLENPSSTVATYRRKNIAIHTHYDGDYTVNATRIREFFEDVIFHKFTKKKINTNVGYSGVVGRVPLDLDKPEDEEELERREKQKSSWVPLEQSHSLELADPSIPLVDTHIAENSEATTVEGQEPAMSDGIIDEDGSIHEDEEDEDDIEEAPRGPVTKLIRTVADKTQVIEEAQVDSHGFKIIDVPITFGTVDNIKKAPIYLWRQQSASSAPYPNLAPNPRSDSLLNESVNEYRRSLIDDIATSGTTRTGACAVRDTYTEGELIRMSSYTWRMIPPVQEPRKRIHARKHHLFLHTREYLYLLARHHMLLYDEDIHNGKHKTDHL</sequence>